<organism evidence="2 3">
    <name type="scientific">Rhizobium rhizoryzae</name>
    <dbReference type="NCBI Taxonomy" id="451876"/>
    <lineage>
        <taxon>Bacteria</taxon>
        <taxon>Pseudomonadati</taxon>
        <taxon>Pseudomonadota</taxon>
        <taxon>Alphaproteobacteria</taxon>
        <taxon>Hyphomicrobiales</taxon>
        <taxon>Rhizobiaceae</taxon>
        <taxon>Rhizobium/Agrobacterium group</taxon>
        <taxon>Rhizobium</taxon>
    </lineage>
</organism>
<keyword evidence="3" id="KW-1185">Reference proteome</keyword>
<protein>
    <recommendedName>
        <fullName evidence="1">Prolyl 4-hydroxylase alpha subunit Fe(2+) 2OG dioxygenase domain-containing protein</fullName>
    </recommendedName>
</protein>
<feature type="domain" description="Prolyl 4-hydroxylase alpha subunit Fe(2+) 2OG dioxygenase" evidence="1">
    <location>
        <begin position="151"/>
        <end position="267"/>
    </location>
</feature>
<accession>A0A7W6LC96</accession>
<name>A0A7W6LC96_9HYPH</name>
<evidence type="ECO:0000259" key="1">
    <source>
        <dbReference type="Pfam" id="PF13640"/>
    </source>
</evidence>
<dbReference type="RefSeq" id="WP_165135336.1">
    <property type="nucleotide sequence ID" value="NZ_CP049250.1"/>
</dbReference>
<dbReference type="Gene3D" id="2.60.120.620">
    <property type="entry name" value="q2cbj1_9rhob like domain"/>
    <property type="match status" value="1"/>
</dbReference>
<dbReference type="InterPro" id="IPR044862">
    <property type="entry name" value="Pro_4_hyd_alph_FE2OG_OXY"/>
</dbReference>
<sequence length="280" mass="31650">MSNLQAVKKENCHEFQETYNRDYVIETTKYSLNKDHITALAKGEVRVVKVKGFANGPSCDLISKGQTSLGFQPYINVSEVRKIGMAFYETEMKQELIDKYFTVASDHQNDFRKACEPFGSPLDTLRALLDEIWPAGANLQTIFGRKMFVGLSRMVEPDTTFLAHHDIFSEDAPGIEEAESLTAQFAANIYFQVPDIGGELLMWHKNMTTQEFNERRKGKYGIAIEDLPPPDVVIKPGRGDLLIFDSRKIHAVASPRGSSRMAVSFFIGYRGEECPLTYWS</sequence>
<dbReference type="AlphaFoldDB" id="A0A7W6LC96"/>
<dbReference type="Proteomes" id="UP000519897">
    <property type="component" value="Unassembled WGS sequence"/>
</dbReference>
<evidence type="ECO:0000313" key="3">
    <source>
        <dbReference type="Proteomes" id="UP000519897"/>
    </source>
</evidence>
<dbReference type="Pfam" id="PF13640">
    <property type="entry name" value="2OG-FeII_Oxy_3"/>
    <property type="match status" value="1"/>
</dbReference>
<comment type="caution">
    <text evidence="2">The sequence shown here is derived from an EMBL/GenBank/DDBJ whole genome shotgun (WGS) entry which is preliminary data.</text>
</comment>
<gene>
    <name evidence="2" type="ORF">GGQ72_000223</name>
</gene>
<reference evidence="2 3" key="1">
    <citation type="submission" date="2020-08" db="EMBL/GenBank/DDBJ databases">
        <title>Genomic Encyclopedia of Type Strains, Phase IV (KMG-IV): sequencing the most valuable type-strain genomes for metagenomic binning, comparative biology and taxonomic classification.</title>
        <authorList>
            <person name="Goeker M."/>
        </authorList>
    </citation>
    <scope>NUCLEOTIDE SEQUENCE [LARGE SCALE GENOMIC DNA]</scope>
    <source>
        <strain evidence="2 3">DSM 29514</strain>
    </source>
</reference>
<dbReference type="EMBL" id="JACIEC010000001">
    <property type="protein sequence ID" value="MBB4141724.1"/>
    <property type="molecule type" value="Genomic_DNA"/>
</dbReference>
<proteinExistence type="predicted"/>
<evidence type="ECO:0000313" key="2">
    <source>
        <dbReference type="EMBL" id="MBB4141724.1"/>
    </source>
</evidence>